<dbReference type="AlphaFoldDB" id="A0A0G3GRE8"/>
<dbReference type="KEGG" id="cei:CEPID_01090"/>
<keyword evidence="2" id="KW-1185">Reference proteome</keyword>
<dbReference type="STRING" id="1050174.CEPID_01090"/>
<sequence>MSFILFRLTQATPRGALIIPRPEKDPLHRNAVDALIAKGRERLASEVASREMSEAERGRARFKVIG</sequence>
<evidence type="ECO:0000313" key="1">
    <source>
        <dbReference type="EMBL" id="AKK02108.1"/>
    </source>
</evidence>
<name>A0A0G3GRE8_9CORY</name>
<protein>
    <submittedName>
        <fullName evidence="1">Uncharacterized protein</fullName>
    </submittedName>
</protein>
<proteinExistence type="predicted"/>
<evidence type="ECO:0000313" key="2">
    <source>
        <dbReference type="Proteomes" id="UP000035368"/>
    </source>
</evidence>
<organism evidence="1 2">
    <name type="scientific">Corynebacterium epidermidicanis</name>
    <dbReference type="NCBI Taxonomy" id="1050174"/>
    <lineage>
        <taxon>Bacteria</taxon>
        <taxon>Bacillati</taxon>
        <taxon>Actinomycetota</taxon>
        <taxon>Actinomycetes</taxon>
        <taxon>Mycobacteriales</taxon>
        <taxon>Corynebacteriaceae</taxon>
        <taxon>Corynebacterium</taxon>
    </lineage>
</organism>
<reference evidence="1 2" key="1">
    <citation type="submission" date="2015-05" db="EMBL/GenBank/DDBJ databases">
        <title>Complete genome sequence of Corynebacterium epidermidicanis DSM 45586, isolated from the skin of a dog suffering from pruritus.</title>
        <authorList>
            <person name="Ruckert C."/>
            <person name="Albersmeier A."/>
            <person name="Winkler A."/>
            <person name="Tauch A."/>
        </authorList>
    </citation>
    <scope>NUCLEOTIDE SEQUENCE [LARGE SCALE GENOMIC DNA]</scope>
    <source>
        <strain evidence="1 2">DSM 45586</strain>
    </source>
</reference>
<dbReference type="Proteomes" id="UP000035368">
    <property type="component" value="Chromosome"/>
</dbReference>
<dbReference type="PATRIC" id="fig|1050174.4.peg.222"/>
<gene>
    <name evidence="1" type="ORF">CEPID_01090</name>
</gene>
<dbReference type="EMBL" id="CP011541">
    <property type="protein sequence ID" value="AKK02108.1"/>
    <property type="molecule type" value="Genomic_DNA"/>
</dbReference>
<accession>A0A0G3GRE8</accession>